<evidence type="ECO:0000313" key="4">
    <source>
        <dbReference type="Proteomes" id="UP001598130"/>
    </source>
</evidence>
<reference evidence="3 4" key="1">
    <citation type="submission" date="2022-09" db="EMBL/GenBank/DDBJ databases">
        <title>New species of Phenylobacterium.</title>
        <authorList>
            <person name="Mieszkin S."/>
        </authorList>
    </citation>
    <scope>NUCLEOTIDE SEQUENCE [LARGE SCALE GENOMIC DNA]</scope>
    <source>
        <strain evidence="3 4">HK31-G</strain>
    </source>
</reference>
<feature type="region of interest" description="Disordered" evidence="1">
    <location>
        <begin position="1"/>
        <end position="37"/>
    </location>
</feature>
<feature type="domain" description="Transcription regulator PadR N-terminal" evidence="2">
    <location>
        <begin position="51"/>
        <end position="120"/>
    </location>
</feature>
<dbReference type="Gene3D" id="1.10.10.10">
    <property type="entry name" value="Winged helix-like DNA-binding domain superfamily/Winged helix DNA-binding domain"/>
    <property type="match status" value="1"/>
</dbReference>
<comment type="caution">
    <text evidence="3">The sequence shown here is derived from an EMBL/GenBank/DDBJ whole genome shotgun (WGS) entry which is preliminary data.</text>
</comment>
<protein>
    <submittedName>
        <fullName evidence="3">PadR family transcriptional regulator</fullName>
    </submittedName>
</protein>
<dbReference type="SUPFAM" id="SSF46785">
    <property type="entry name" value="Winged helix' DNA-binding domain"/>
    <property type="match status" value="1"/>
</dbReference>
<dbReference type="Proteomes" id="UP001598130">
    <property type="component" value="Unassembled WGS sequence"/>
</dbReference>
<dbReference type="PANTHER" id="PTHR43252:SF7">
    <property type="entry name" value="TRANSCRIPTIONAL REGULATOR YQJI"/>
    <property type="match status" value="1"/>
</dbReference>
<dbReference type="InterPro" id="IPR005149">
    <property type="entry name" value="Tscrpt_reg_PadR_N"/>
</dbReference>
<dbReference type="InterPro" id="IPR036390">
    <property type="entry name" value="WH_DNA-bd_sf"/>
</dbReference>
<dbReference type="InterPro" id="IPR036388">
    <property type="entry name" value="WH-like_DNA-bd_sf"/>
</dbReference>
<name>A0ABW6CR27_9CAUL</name>
<evidence type="ECO:0000313" key="3">
    <source>
        <dbReference type="EMBL" id="MFD3263263.1"/>
    </source>
</evidence>
<accession>A0ABW6CR27</accession>
<sequence length="189" mass="20837">MHRHFSHKHEHRSRHGFGGHLREHLRGHGGRGERGGRIGRLLEHGDLRFLVLALLAEKPRHGYEVMRELEERTGGAYRPSPGVIYPTLSLLEDEGFVVPIAAEGGRKAYEATAAGKEALEANRPSVDAIFARLDEAAEQSSGARPKLQRAMQNLSTALRLRMQRGGVTEEQVDAIAAAIDEAASKIERV</sequence>
<feature type="compositionally biased region" description="Basic and acidic residues" evidence="1">
    <location>
        <begin position="20"/>
        <end position="37"/>
    </location>
</feature>
<dbReference type="EMBL" id="JAOTJD010000006">
    <property type="protein sequence ID" value="MFD3263263.1"/>
    <property type="molecule type" value="Genomic_DNA"/>
</dbReference>
<dbReference type="PANTHER" id="PTHR43252">
    <property type="entry name" value="TRANSCRIPTIONAL REGULATOR YQJI"/>
    <property type="match status" value="1"/>
</dbReference>
<feature type="compositionally biased region" description="Basic residues" evidence="1">
    <location>
        <begin position="1"/>
        <end position="19"/>
    </location>
</feature>
<organism evidence="3 4">
    <name type="scientific">Phenylobacterium ferrooxidans</name>
    <dbReference type="NCBI Taxonomy" id="2982689"/>
    <lineage>
        <taxon>Bacteria</taxon>
        <taxon>Pseudomonadati</taxon>
        <taxon>Pseudomonadota</taxon>
        <taxon>Alphaproteobacteria</taxon>
        <taxon>Caulobacterales</taxon>
        <taxon>Caulobacteraceae</taxon>
        <taxon>Phenylobacterium</taxon>
    </lineage>
</organism>
<gene>
    <name evidence="3" type="ORF">OCL97_04690</name>
</gene>
<dbReference type="RefSeq" id="WP_304775354.1">
    <property type="nucleotide sequence ID" value="NZ_JAOTJD010000006.1"/>
</dbReference>
<evidence type="ECO:0000256" key="1">
    <source>
        <dbReference type="SAM" id="MobiDB-lite"/>
    </source>
</evidence>
<dbReference type="Pfam" id="PF03551">
    <property type="entry name" value="PadR"/>
    <property type="match status" value="1"/>
</dbReference>
<proteinExistence type="predicted"/>
<evidence type="ECO:0000259" key="2">
    <source>
        <dbReference type="Pfam" id="PF03551"/>
    </source>
</evidence>
<keyword evidence="4" id="KW-1185">Reference proteome</keyword>